<evidence type="ECO:0000256" key="5">
    <source>
        <dbReference type="ARBA" id="ARBA00022840"/>
    </source>
</evidence>
<evidence type="ECO:0000259" key="6">
    <source>
        <dbReference type="PROSITE" id="PS51285"/>
    </source>
</evidence>
<organism evidence="7 8">
    <name type="scientific">Carex littledalei</name>
    <dbReference type="NCBI Taxonomy" id="544730"/>
    <lineage>
        <taxon>Eukaryota</taxon>
        <taxon>Viridiplantae</taxon>
        <taxon>Streptophyta</taxon>
        <taxon>Embryophyta</taxon>
        <taxon>Tracheophyta</taxon>
        <taxon>Spermatophyta</taxon>
        <taxon>Magnoliopsida</taxon>
        <taxon>Liliopsida</taxon>
        <taxon>Poales</taxon>
        <taxon>Cyperaceae</taxon>
        <taxon>Cyperoideae</taxon>
        <taxon>Cariceae</taxon>
        <taxon>Carex</taxon>
        <taxon>Carex subgen. Euthyceras</taxon>
    </lineage>
</organism>
<keyword evidence="2" id="KW-0808">Transferase</keyword>
<keyword evidence="1" id="KW-0723">Serine/threonine-protein kinase</keyword>
<accession>A0A833W2T6</accession>
<dbReference type="EMBL" id="SWLB01000002">
    <property type="protein sequence ID" value="KAF3341294.1"/>
    <property type="molecule type" value="Genomic_DNA"/>
</dbReference>
<evidence type="ECO:0000256" key="2">
    <source>
        <dbReference type="ARBA" id="ARBA00022679"/>
    </source>
</evidence>
<evidence type="ECO:0000313" key="7">
    <source>
        <dbReference type="EMBL" id="KAF3341294.1"/>
    </source>
</evidence>
<evidence type="ECO:0000313" key="8">
    <source>
        <dbReference type="Proteomes" id="UP000623129"/>
    </source>
</evidence>
<dbReference type="AlphaFoldDB" id="A0A833W2T6"/>
<evidence type="ECO:0000256" key="4">
    <source>
        <dbReference type="ARBA" id="ARBA00022777"/>
    </source>
</evidence>
<name>A0A833W2T6_9POAL</name>
<protein>
    <recommendedName>
        <fullName evidence="6">AGC-kinase C-terminal domain-containing protein</fullName>
    </recommendedName>
</protein>
<dbReference type="PROSITE" id="PS51285">
    <property type="entry name" value="AGC_KINASE_CTER"/>
    <property type="match status" value="1"/>
</dbReference>
<keyword evidence="4" id="KW-0418">Kinase</keyword>
<dbReference type="Proteomes" id="UP000623129">
    <property type="component" value="Unassembled WGS sequence"/>
</dbReference>
<proteinExistence type="predicted"/>
<dbReference type="InterPro" id="IPR000961">
    <property type="entry name" value="AGC-kinase_C"/>
</dbReference>
<gene>
    <name evidence="7" type="ORF">FCM35_KLT10138</name>
</gene>
<sequence>MGVKLGEEVGYTIRFEDQTTNPVNLTLEKSWICGFCGESLYSFFFRLMKTTTKLKIIVSPNQRIVCDFDWELSDLEDFTKELIDSKTLVEDKKDEFKNSILIQEVPIKLRGMQWEQLYQMEAAFIPEVNGELDTQNFEKFEETGTPGQSSSKSGPWRKVLSWEPIRYHQLILLKEFNLVDEIWKESRPQPPNKPTRVHDIIRTWFSLVLDC</sequence>
<reference evidence="7" key="1">
    <citation type="submission" date="2020-01" db="EMBL/GenBank/DDBJ databases">
        <title>Genome sequence of Kobresia littledalei, the first chromosome-level genome in the family Cyperaceae.</title>
        <authorList>
            <person name="Qu G."/>
        </authorList>
    </citation>
    <scope>NUCLEOTIDE SEQUENCE</scope>
    <source>
        <strain evidence="7">C.B.Clarke</strain>
        <tissue evidence="7">Leaf</tissue>
    </source>
</reference>
<keyword evidence="3" id="KW-0547">Nucleotide-binding</keyword>
<dbReference type="FunFam" id="3.30.200.20:FF:000063">
    <property type="entry name" value="Non-specific serine/threonine protein kinase"/>
    <property type="match status" value="1"/>
</dbReference>
<keyword evidence="8" id="KW-1185">Reference proteome</keyword>
<dbReference type="GO" id="GO:0004674">
    <property type="term" value="F:protein serine/threonine kinase activity"/>
    <property type="evidence" value="ECO:0007669"/>
    <property type="project" value="UniProtKB-KW"/>
</dbReference>
<evidence type="ECO:0000256" key="1">
    <source>
        <dbReference type="ARBA" id="ARBA00022527"/>
    </source>
</evidence>
<dbReference type="OrthoDB" id="3638488at2759"/>
<evidence type="ECO:0000256" key="3">
    <source>
        <dbReference type="ARBA" id="ARBA00022741"/>
    </source>
</evidence>
<comment type="caution">
    <text evidence="7">The sequence shown here is derived from an EMBL/GenBank/DDBJ whole genome shotgun (WGS) entry which is preliminary data.</text>
</comment>
<keyword evidence="5" id="KW-0067">ATP-binding</keyword>
<dbReference type="GO" id="GO:0005524">
    <property type="term" value="F:ATP binding"/>
    <property type="evidence" value="ECO:0007669"/>
    <property type="project" value="UniProtKB-KW"/>
</dbReference>
<feature type="domain" description="AGC-kinase C-terminal" evidence="6">
    <location>
        <begin position="110"/>
        <end position="188"/>
    </location>
</feature>